<dbReference type="Proteomes" id="UP001623591">
    <property type="component" value="Unassembled WGS sequence"/>
</dbReference>
<evidence type="ECO:0000313" key="2">
    <source>
        <dbReference type="Proteomes" id="UP001623591"/>
    </source>
</evidence>
<accession>A0ABW8T525</accession>
<name>A0ABW8T525_9CLOT</name>
<protein>
    <submittedName>
        <fullName evidence="1">Uncharacterized protein</fullName>
    </submittedName>
</protein>
<proteinExistence type="predicted"/>
<reference evidence="1 2" key="1">
    <citation type="submission" date="2024-11" db="EMBL/GenBank/DDBJ databases">
        <authorList>
            <person name="Heng Y.C."/>
            <person name="Lim A.C.H."/>
            <person name="Lee J.K.Y."/>
            <person name="Kittelmann S."/>
        </authorList>
    </citation>
    <scope>NUCLEOTIDE SEQUENCE [LARGE SCALE GENOMIC DNA]</scope>
    <source>
        <strain evidence="1 2">WILCCON 0185</strain>
    </source>
</reference>
<comment type="caution">
    <text evidence="1">The sequence shown here is derived from an EMBL/GenBank/DDBJ whole genome shotgun (WGS) entry which is preliminary data.</text>
</comment>
<keyword evidence="2" id="KW-1185">Reference proteome</keyword>
<dbReference type="EMBL" id="JBJHZZ010000005">
    <property type="protein sequence ID" value="MFL0247196.1"/>
    <property type="molecule type" value="Genomic_DNA"/>
</dbReference>
<dbReference type="PROSITE" id="PS00290">
    <property type="entry name" value="IG_MHC"/>
    <property type="match status" value="1"/>
</dbReference>
<dbReference type="RefSeq" id="WP_406769653.1">
    <property type="nucleotide sequence ID" value="NZ_JBJHZZ010000005.1"/>
</dbReference>
<evidence type="ECO:0000313" key="1">
    <source>
        <dbReference type="EMBL" id="MFL0247196.1"/>
    </source>
</evidence>
<gene>
    <name evidence="1" type="ORF">ACJDUG_09445</name>
</gene>
<organism evidence="1 2">
    <name type="scientific">Candidatus Clostridium stratigraminis</name>
    <dbReference type="NCBI Taxonomy" id="3381661"/>
    <lineage>
        <taxon>Bacteria</taxon>
        <taxon>Bacillati</taxon>
        <taxon>Bacillota</taxon>
        <taxon>Clostridia</taxon>
        <taxon>Eubacteriales</taxon>
        <taxon>Clostridiaceae</taxon>
        <taxon>Clostridium</taxon>
    </lineage>
</organism>
<dbReference type="InterPro" id="IPR003006">
    <property type="entry name" value="Ig/MHC_CS"/>
</dbReference>
<sequence>MQHLDSIFDEFKDVIFMDMERLSRNYKLIGRGSSRAVFEIDKNYVLKVPTSEKGIYQCRVEHKLYSIVNEYYKRYLCPIKLLENNRLLMKKAVPLKKSLYPKGFRIYDLLNWDDRNEYRYDLKYLANTYDLLYVDLLNLSSWGKLDGRYVLVDYGCTNRLYDAFYSR</sequence>